<keyword evidence="4" id="KW-1185">Reference proteome</keyword>
<dbReference type="Proteomes" id="UP000193978">
    <property type="component" value="Chromosome"/>
</dbReference>
<proteinExistence type="predicted"/>
<evidence type="ECO:0000256" key="2">
    <source>
        <dbReference type="SAM" id="SignalP"/>
    </source>
</evidence>
<dbReference type="AlphaFoldDB" id="A0A1W6MRK1"/>
<feature type="chain" id="PRO_5012913218" description="PEP-CTERM protein-sorting domain-containing protein" evidence="2">
    <location>
        <begin position="28"/>
        <end position="297"/>
    </location>
</feature>
<keyword evidence="1" id="KW-1133">Transmembrane helix</keyword>
<evidence type="ECO:0000256" key="1">
    <source>
        <dbReference type="SAM" id="Phobius"/>
    </source>
</evidence>
<dbReference type="EMBL" id="CP019948">
    <property type="protein sequence ID" value="ARN80223.1"/>
    <property type="molecule type" value="Genomic_DNA"/>
</dbReference>
<dbReference type="RefSeq" id="WP_085770283.1">
    <property type="nucleotide sequence ID" value="NZ_AP027149.1"/>
</dbReference>
<evidence type="ECO:0000313" key="4">
    <source>
        <dbReference type="Proteomes" id="UP000193978"/>
    </source>
</evidence>
<feature type="signal peptide" evidence="2">
    <location>
        <begin position="1"/>
        <end position="27"/>
    </location>
</feature>
<dbReference type="STRING" id="655015.B1812_03010"/>
<keyword evidence="1" id="KW-0472">Membrane</keyword>
<sequence length="297" mass="29024">MQYVRPSISLAVAAVFTSLLTPGAAKAAPGVLYESFGGDGVTGFFTANPGQAVGTIGVNATNVVAGGGKVYWEDGVNIWAANSNLTGASIIHVNGAAPTGLALDATTGILYESFGGDGVTGFFTANPGQAVGTIGVNATNVVAGGGKVYWEDGANIWAANSNLTGASIIHVNGAAPAGLGLDATTGILYESFGGSGISGFFTANPGVAAGNIGVNATNVVAGGGQVYWEDGANIWAASSNLTGASIIHVNGVAPAGLGLYLFPAPAAPGPVPGAGLLGLAFLALAGLTARTRAFLAR</sequence>
<name>A0A1W6MRK1_9HYPH</name>
<organism evidence="3 4">
    <name type="scientific">Methylocystis bryophila</name>
    <dbReference type="NCBI Taxonomy" id="655015"/>
    <lineage>
        <taxon>Bacteria</taxon>
        <taxon>Pseudomonadati</taxon>
        <taxon>Pseudomonadota</taxon>
        <taxon>Alphaproteobacteria</taxon>
        <taxon>Hyphomicrobiales</taxon>
        <taxon>Methylocystaceae</taxon>
        <taxon>Methylocystis</taxon>
    </lineage>
</organism>
<protein>
    <recommendedName>
        <fullName evidence="5">PEP-CTERM protein-sorting domain-containing protein</fullName>
    </recommendedName>
</protein>
<gene>
    <name evidence="3" type="ORF">B1812_03010</name>
</gene>
<feature type="transmembrane region" description="Helical" evidence="1">
    <location>
        <begin position="271"/>
        <end position="289"/>
    </location>
</feature>
<keyword evidence="1" id="KW-0812">Transmembrane</keyword>
<evidence type="ECO:0008006" key="5">
    <source>
        <dbReference type="Google" id="ProtNLM"/>
    </source>
</evidence>
<dbReference type="KEGG" id="mbry:B1812_03010"/>
<reference evidence="3 4" key="1">
    <citation type="submission" date="2017-02" db="EMBL/GenBank/DDBJ databases">
        <authorList>
            <person name="Peterson S.W."/>
        </authorList>
    </citation>
    <scope>NUCLEOTIDE SEQUENCE [LARGE SCALE GENOMIC DNA]</scope>
    <source>
        <strain evidence="3 4">S285</strain>
    </source>
</reference>
<accession>A0A1W6MRK1</accession>
<evidence type="ECO:0000313" key="3">
    <source>
        <dbReference type="EMBL" id="ARN80223.1"/>
    </source>
</evidence>
<keyword evidence="2" id="KW-0732">Signal</keyword>